<dbReference type="Proteomes" id="UP001161247">
    <property type="component" value="Chromosome 4"/>
</dbReference>
<keyword evidence="7" id="KW-1185">Reference proteome</keyword>
<dbReference type="PANTHER" id="PTHR10426">
    <property type="entry name" value="STRICTOSIDINE SYNTHASE-RELATED"/>
    <property type="match status" value="1"/>
</dbReference>
<evidence type="ECO:0000256" key="2">
    <source>
        <dbReference type="ARBA" id="ARBA00009191"/>
    </source>
</evidence>
<keyword evidence="3" id="KW-0926">Vacuole</keyword>
<evidence type="ECO:0000259" key="5">
    <source>
        <dbReference type="Pfam" id="PF03088"/>
    </source>
</evidence>
<dbReference type="EMBL" id="OX459121">
    <property type="protein sequence ID" value="CAI9102572.1"/>
    <property type="molecule type" value="Genomic_DNA"/>
</dbReference>
<evidence type="ECO:0000313" key="7">
    <source>
        <dbReference type="Proteomes" id="UP001161247"/>
    </source>
</evidence>
<evidence type="ECO:0000313" key="6">
    <source>
        <dbReference type="EMBL" id="CAI9102572.1"/>
    </source>
</evidence>
<dbReference type="Gene3D" id="2.120.10.30">
    <property type="entry name" value="TolB, C-terminal domain"/>
    <property type="match status" value="1"/>
</dbReference>
<dbReference type="PANTHER" id="PTHR10426:SF136">
    <property type="entry name" value="PROTEIN STRICTOSIDINE SYNTHASE-LIKE 9-LIKE"/>
    <property type="match status" value="1"/>
</dbReference>
<proteinExistence type="inferred from homology"/>
<dbReference type="Pfam" id="PF03088">
    <property type="entry name" value="Str_synth"/>
    <property type="match status" value="1"/>
</dbReference>
<protein>
    <submittedName>
        <fullName evidence="6">OLC1v1000863C1</fullName>
    </submittedName>
</protein>
<dbReference type="AlphaFoldDB" id="A0AAV1D6Y0"/>
<dbReference type="GO" id="GO:0005773">
    <property type="term" value="C:vacuole"/>
    <property type="evidence" value="ECO:0007669"/>
    <property type="project" value="UniProtKB-SubCell"/>
</dbReference>
<reference evidence="6" key="1">
    <citation type="submission" date="2023-03" db="EMBL/GenBank/DDBJ databases">
        <authorList>
            <person name="Julca I."/>
        </authorList>
    </citation>
    <scope>NUCLEOTIDE SEQUENCE</scope>
</reference>
<keyword evidence="4" id="KW-0325">Glycoprotein</keyword>
<dbReference type="InterPro" id="IPR018119">
    <property type="entry name" value="Strictosidine_synth_cons-reg"/>
</dbReference>
<dbReference type="GO" id="GO:0016787">
    <property type="term" value="F:hydrolase activity"/>
    <property type="evidence" value="ECO:0007669"/>
    <property type="project" value="TreeGrafter"/>
</dbReference>
<dbReference type="InterPro" id="IPR011042">
    <property type="entry name" value="6-blade_b-propeller_TolB-like"/>
</dbReference>
<evidence type="ECO:0000256" key="3">
    <source>
        <dbReference type="ARBA" id="ARBA00022554"/>
    </source>
</evidence>
<comment type="subcellular location">
    <subcellularLocation>
        <location evidence="1">Vacuole</location>
    </subcellularLocation>
</comment>
<evidence type="ECO:0000256" key="1">
    <source>
        <dbReference type="ARBA" id="ARBA00004116"/>
    </source>
</evidence>
<dbReference type="GO" id="GO:0012505">
    <property type="term" value="C:endomembrane system"/>
    <property type="evidence" value="ECO:0007669"/>
    <property type="project" value="TreeGrafter"/>
</dbReference>
<comment type="similarity">
    <text evidence="2">Belongs to the strictosidine synthase family.</text>
</comment>
<organism evidence="6 7">
    <name type="scientific">Oldenlandia corymbosa var. corymbosa</name>
    <dbReference type="NCBI Taxonomy" id="529605"/>
    <lineage>
        <taxon>Eukaryota</taxon>
        <taxon>Viridiplantae</taxon>
        <taxon>Streptophyta</taxon>
        <taxon>Embryophyta</taxon>
        <taxon>Tracheophyta</taxon>
        <taxon>Spermatophyta</taxon>
        <taxon>Magnoliopsida</taxon>
        <taxon>eudicotyledons</taxon>
        <taxon>Gunneridae</taxon>
        <taxon>Pentapetalae</taxon>
        <taxon>asterids</taxon>
        <taxon>lamiids</taxon>
        <taxon>Gentianales</taxon>
        <taxon>Rubiaceae</taxon>
        <taxon>Rubioideae</taxon>
        <taxon>Spermacoceae</taxon>
        <taxon>Hedyotis-Oldenlandia complex</taxon>
        <taxon>Oldenlandia</taxon>
    </lineage>
</organism>
<name>A0AAV1D6Y0_OLDCO</name>
<feature type="domain" description="Strictosidine synthase conserved region" evidence="5">
    <location>
        <begin position="203"/>
        <end position="289"/>
    </location>
</feature>
<sequence>MATTGEENWDHMFPHETRIKKENKIMKKIAGVTQLAVAGLIKAAAAAIVGAKKVKVGTSKGVKFVKKQYKKRKSSAGRHISITAFEKLPLPVASTGALTFDLWNGGPYTGTVDGRILKYNKFRRIFEDFAYTSPERTKAFCDGRSDIESLQICGFPSGLSTERRTGKIYALDISLGLSEVRFPGGLTTNLVPSRDGVPYHVLDAVDAASNRKIYFVDASSVYGVREANISIQSGDSTGKLLEYDTRTKVVTELLTQLGGAVGVATDRDASAAYVSEYTARRIRKYYIRGLKAGTSEIFLSGLGGPYQIKRIDGEDNFWVAINNGVNETYVNTEAVKFNAAGQILAVLNLTQEFTQLIATVYQQGNDLFVAGFNTTYLGKYKLVYS</sequence>
<accession>A0AAV1D6Y0</accession>
<gene>
    <name evidence="6" type="ORF">OLC1_LOCUS11904</name>
</gene>
<evidence type="ECO:0000256" key="4">
    <source>
        <dbReference type="ARBA" id="ARBA00023180"/>
    </source>
</evidence>
<dbReference type="SUPFAM" id="SSF63829">
    <property type="entry name" value="Calcium-dependent phosphotriesterase"/>
    <property type="match status" value="1"/>
</dbReference>